<dbReference type="InterPro" id="IPR050327">
    <property type="entry name" value="Proton-linked_MCT"/>
</dbReference>
<evidence type="ECO:0000313" key="3">
    <source>
        <dbReference type="Proteomes" id="UP000838756"/>
    </source>
</evidence>
<dbReference type="AlphaFoldDB" id="A0A8S4SGV4"/>
<sequence length="355" mass="39663">MSTGSFVTVFISSTNQLPFTFGVLQGVGFGMIVPVCYSTFNHYFVRKRTQVMSLIKATQGTILIFYPQLLKVLLSRYGFRSTLLLISGISLHTFPGVVAMNMSTKTNKNRTANVLTIENGTNNQETADLIDKHKDKKESQIDVATKNIKLSIFKRDVLEMLNVKILKDPVFCNICIGQSFVNFSDLIFFVLQPMLFYQYGLSTNQVAACISISAGADVAGRFGLAFISSIASINTRLLFYVATILTLAARIVILQVRQFIWLAVVTSFLGVLRAWLHVASPLVISHHVTHEDFTGAYAVFMLSTGLVNIIFSPIIGLIKDVYQDYIPAFYALTACCLPCLFLWPAEYYLKYKLNK</sequence>
<keyword evidence="1" id="KW-1133">Transmembrane helix</keyword>
<keyword evidence="1" id="KW-0812">Transmembrane</keyword>
<evidence type="ECO:0000313" key="2">
    <source>
        <dbReference type="EMBL" id="CAH2267898.1"/>
    </source>
</evidence>
<feature type="transmembrane region" description="Helical" evidence="1">
    <location>
        <begin position="20"/>
        <end position="40"/>
    </location>
</feature>
<feature type="transmembrane region" description="Helical" evidence="1">
    <location>
        <begin position="222"/>
        <end position="247"/>
    </location>
</feature>
<feature type="transmembrane region" description="Helical" evidence="1">
    <location>
        <begin position="170"/>
        <end position="191"/>
    </location>
</feature>
<feature type="transmembrane region" description="Helical" evidence="1">
    <location>
        <begin position="82"/>
        <end position="100"/>
    </location>
</feature>
<feature type="transmembrane region" description="Helical" evidence="1">
    <location>
        <begin position="296"/>
        <end position="318"/>
    </location>
</feature>
<dbReference type="Proteomes" id="UP000838756">
    <property type="component" value="Unassembled WGS sequence"/>
</dbReference>
<dbReference type="PANTHER" id="PTHR11360:SF309">
    <property type="entry name" value="MONOCARBOXYLATE TRANSPORTER 7-LIKE PROTEIN"/>
    <property type="match status" value="1"/>
</dbReference>
<reference evidence="2" key="1">
    <citation type="submission" date="2022-03" db="EMBL/GenBank/DDBJ databases">
        <authorList>
            <person name="Lindestad O."/>
        </authorList>
    </citation>
    <scope>NUCLEOTIDE SEQUENCE</scope>
</reference>
<proteinExistence type="predicted"/>
<dbReference type="InterPro" id="IPR011701">
    <property type="entry name" value="MFS"/>
</dbReference>
<keyword evidence="1" id="KW-0472">Membrane</keyword>
<dbReference type="GO" id="GO:0008028">
    <property type="term" value="F:monocarboxylic acid transmembrane transporter activity"/>
    <property type="evidence" value="ECO:0007669"/>
    <property type="project" value="TreeGrafter"/>
</dbReference>
<gene>
    <name evidence="2" type="primary">jg21951</name>
    <name evidence="2" type="ORF">PAEG_LOCUS26379</name>
</gene>
<dbReference type="SUPFAM" id="SSF103473">
    <property type="entry name" value="MFS general substrate transporter"/>
    <property type="match status" value="1"/>
</dbReference>
<feature type="transmembrane region" description="Helical" evidence="1">
    <location>
        <begin position="259"/>
        <end position="276"/>
    </location>
</feature>
<dbReference type="Pfam" id="PF07690">
    <property type="entry name" value="MFS_1"/>
    <property type="match status" value="1"/>
</dbReference>
<feature type="transmembrane region" description="Helical" evidence="1">
    <location>
        <begin position="325"/>
        <end position="345"/>
    </location>
</feature>
<dbReference type="EMBL" id="CAKXAJ010026406">
    <property type="protein sequence ID" value="CAH2267898.1"/>
    <property type="molecule type" value="Genomic_DNA"/>
</dbReference>
<name>A0A8S4SGV4_9NEOP</name>
<feature type="transmembrane region" description="Helical" evidence="1">
    <location>
        <begin position="52"/>
        <end position="70"/>
    </location>
</feature>
<dbReference type="Gene3D" id="1.20.1250.20">
    <property type="entry name" value="MFS general substrate transporter like domains"/>
    <property type="match status" value="1"/>
</dbReference>
<evidence type="ECO:0000256" key="1">
    <source>
        <dbReference type="SAM" id="Phobius"/>
    </source>
</evidence>
<protein>
    <submittedName>
        <fullName evidence="2">Jg21951 protein</fullName>
    </submittedName>
</protein>
<dbReference type="OrthoDB" id="6499973at2759"/>
<organism evidence="2 3">
    <name type="scientific">Pararge aegeria aegeria</name>
    <dbReference type="NCBI Taxonomy" id="348720"/>
    <lineage>
        <taxon>Eukaryota</taxon>
        <taxon>Metazoa</taxon>
        <taxon>Ecdysozoa</taxon>
        <taxon>Arthropoda</taxon>
        <taxon>Hexapoda</taxon>
        <taxon>Insecta</taxon>
        <taxon>Pterygota</taxon>
        <taxon>Neoptera</taxon>
        <taxon>Endopterygota</taxon>
        <taxon>Lepidoptera</taxon>
        <taxon>Glossata</taxon>
        <taxon>Ditrysia</taxon>
        <taxon>Papilionoidea</taxon>
        <taxon>Nymphalidae</taxon>
        <taxon>Satyrinae</taxon>
        <taxon>Satyrini</taxon>
        <taxon>Parargina</taxon>
        <taxon>Pararge</taxon>
    </lineage>
</organism>
<dbReference type="PANTHER" id="PTHR11360">
    <property type="entry name" value="MONOCARBOXYLATE TRANSPORTER"/>
    <property type="match status" value="1"/>
</dbReference>
<comment type="caution">
    <text evidence="2">The sequence shown here is derived from an EMBL/GenBank/DDBJ whole genome shotgun (WGS) entry which is preliminary data.</text>
</comment>
<accession>A0A8S4SGV4</accession>
<keyword evidence="3" id="KW-1185">Reference proteome</keyword>
<dbReference type="InterPro" id="IPR036259">
    <property type="entry name" value="MFS_trans_sf"/>
</dbReference>